<dbReference type="Proteomes" id="UP000230069">
    <property type="component" value="Unassembled WGS sequence"/>
</dbReference>
<keyword evidence="2" id="KW-1185">Reference proteome</keyword>
<dbReference type="AlphaFoldDB" id="A0A2G5EG90"/>
<reference evidence="1 2" key="1">
    <citation type="submission" date="2017-09" db="EMBL/GenBank/DDBJ databases">
        <title>WGS assembly of Aquilegia coerulea Goldsmith.</title>
        <authorList>
            <person name="Hodges S."/>
            <person name="Kramer E."/>
            <person name="Nordborg M."/>
            <person name="Tomkins J."/>
            <person name="Borevitz J."/>
            <person name="Derieg N."/>
            <person name="Yan J."/>
            <person name="Mihaltcheva S."/>
            <person name="Hayes R.D."/>
            <person name="Rokhsar D."/>
        </authorList>
    </citation>
    <scope>NUCLEOTIDE SEQUENCE [LARGE SCALE GENOMIC DNA]</scope>
    <source>
        <strain evidence="2">cv. Goldsmith</strain>
    </source>
</reference>
<dbReference type="InParanoid" id="A0A2G5EG90"/>
<organism evidence="1 2">
    <name type="scientific">Aquilegia coerulea</name>
    <name type="common">Rocky mountain columbine</name>
    <dbReference type="NCBI Taxonomy" id="218851"/>
    <lineage>
        <taxon>Eukaryota</taxon>
        <taxon>Viridiplantae</taxon>
        <taxon>Streptophyta</taxon>
        <taxon>Embryophyta</taxon>
        <taxon>Tracheophyta</taxon>
        <taxon>Spermatophyta</taxon>
        <taxon>Magnoliopsida</taxon>
        <taxon>Ranunculales</taxon>
        <taxon>Ranunculaceae</taxon>
        <taxon>Thalictroideae</taxon>
        <taxon>Aquilegia</taxon>
    </lineage>
</organism>
<proteinExistence type="predicted"/>
<dbReference type="Gene3D" id="3.40.50.150">
    <property type="entry name" value="Vaccinia Virus protein VP39"/>
    <property type="match status" value="1"/>
</dbReference>
<dbReference type="EMBL" id="KZ305026">
    <property type="protein sequence ID" value="PIA54763.1"/>
    <property type="molecule type" value="Genomic_DNA"/>
</dbReference>
<accession>A0A2G5EG90</accession>
<dbReference type="CDD" id="cd02440">
    <property type="entry name" value="AdoMet_MTases"/>
    <property type="match status" value="1"/>
</dbReference>
<evidence type="ECO:0008006" key="3">
    <source>
        <dbReference type="Google" id="ProtNLM"/>
    </source>
</evidence>
<name>A0A2G5EG90_AQUCA</name>
<evidence type="ECO:0000313" key="2">
    <source>
        <dbReference type="Proteomes" id="UP000230069"/>
    </source>
</evidence>
<gene>
    <name evidence="1" type="ORF">AQUCO_00900978v1</name>
</gene>
<dbReference type="OrthoDB" id="411785at2759"/>
<sequence>MTIEKSTFENLIPSQFISFTFPNPLSTDPQLNPYGNSLRIAVLDSLQPTSDPPQLAAMLVPKYREDDWIFSTENGHLQLLSNLPGISRLILVGNPPHDDDYFPIVYNRPILDDDTIHYTKFEESMTPLLLALSPKSTFINGLPEIPFVTYEDNVIRSVSVKKCFGSCVGEMLVEDVEIDSLDTVREFRRRLRFKRMPNLVQTEMQIFHNNGIGDMEFRLDTGCLVHPYLPPMVASLSLIARYLEECVCSGIMPRVLCIGVGGGALLTFLKKHFGFQVYGVESDEMVVNVAKQYFGLVEDELLRVCIGDGIEVVEKFAAKHNRGKMASGGIGDVENNQNVDVFGGLDTPFDIIMVDLDARDARNGLGAPPMEFMRKQVLLATKLALGKHGILVVNVIPIVKTSSTQPQQTKI</sequence>
<evidence type="ECO:0000313" key="1">
    <source>
        <dbReference type="EMBL" id="PIA54763.1"/>
    </source>
</evidence>
<protein>
    <recommendedName>
        <fullName evidence="3">PABS domain-containing protein</fullName>
    </recommendedName>
</protein>
<dbReference type="SUPFAM" id="SSF53335">
    <property type="entry name" value="S-adenosyl-L-methionine-dependent methyltransferases"/>
    <property type="match status" value="1"/>
</dbReference>
<dbReference type="FunCoup" id="A0A2G5EG90">
    <property type="interactions" value="1"/>
</dbReference>
<dbReference type="InterPro" id="IPR029063">
    <property type="entry name" value="SAM-dependent_MTases_sf"/>
</dbReference>